<dbReference type="OrthoDB" id="1445931at2"/>
<evidence type="ECO:0000313" key="3">
    <source>
        <dbReference type="Proteomes" id="UP000183658"/>
    </source>
</evidence>
<keyword evidence="1" id="KW-0472">Membrane</keyword>
<feature type="transmembrane region" description="Helical" evidence="1">
    <location>
        <begin position="129"/>
        <end position="146"/>
    </location>
</feature>
<name>A0A1H9D3W3_FLAFI</name>
<keyword evidence="1" id="KW-1133">Transmembrane helix</keyword>
<keyword evidence="1" id="KW-0812">Transmembrane</keyword>
<dbReference type="RefSeq" id="WP_074720593.1">
    <property type="nucleotide sequence ID" value="NZ_CBCRVS010000002.1"/>
</dbReference>
<evidence type="ECO:0000313" key="2">
    <source>
        <dbReference type="EMBL" id="SEQ08039.1"/>
    </source>
</evidence>
<dbReference type="Proteomes" id="UP000183658">
    <property type="component" value="Unassembled WGS sequence"/>
</dbReference>
<reference evidence="3" key="1">
    <citation type="submission" date="2016-10" db="EMBL/GenBank/DDBJ databases">
        <authorList>
            <person name="Varghese N."/>
            <person name="Submissions S."/>
        </authorList>
    </citation>
    <scope>NUCLEOTIDE SEQUENCE [LARGE SCALE GENOMIC DNA]</scope>
    <source>
        <strain evidence="3">DSM 15719</strain>
    </source>
</reference>
<organism evidence="2 3">
    <name type="scientific">Flavobacterium frigoris</name>
    <dbReference type="NCBI Taxonomy" id="229204"/>
    <lineage>
        <taxon>Bacteria</taxon>
        <taxon>Pseudomonadati</taxon>
        <taxon>Bacteroidota</taxon>
        <taxon>Flavobacteriia</taxon>
        <taxon>Flavobacteriales</taxon>
        <taxon>Flavobacteriaceae</taxon>
        <taxon>Flavobacterium</taxon>
    </lineage>
</organism>
<sequence>MEFKSQAQEDMEKIDKTTNYLLPNKFKIVGLVLFIISLILNGIIDFSFETIGFKDLLLKIAKTGVIFGLLLISISKEKIEDELIIKLRMQSYSYAFIVGVLFAMIMPFINYSIVFIFSSAPKMEMTSDFTILGVLLSIQILIFRKLKKAYNEE</sequence>
<proteinExistence type="predicted"/>
<feature type="transmembrane region" description="Helical" evidence="1">
    <location>
        <begin position="26"/>
        <end position="44"/>
    </location>
</feature>
<dbReference type="EMBL" id="FOFZ01000001">
    <property type="protein sequence ID" value="SEQ08039.1"/>
    <property type="molecule type" value="Genomic_DNA"/>
</dbReference>
<gene>
    <name evidence="2" type="ORF">SAMN05444355_101362</name>
</gene>
<keyword evidence="3" id="KW-1185">Reference proteome</keyword>
<protein>
    <submittedName>
        <fullName evidence="2">Uncharacterized protein</fullName>
    </submittedName>
</protein>
<dbReference type="AlphaFoldDB" id="A0A1H9D3W3"/>
<evidence type="ECO:0000256" key="1">
    <source>
        <dbReference type="SAM" id="Phobius"/>
    </source>
</evidence>
<accession>A0A1H9D3W3</accession>
<feature type="transmembrane region" description="Helical" evidence="1">
    <location>
        <begin position="56"/>
        <end position="74"/>
    </location>
</feature>
<feature type="transmembrane region" description="Helical" evidence="1">
    <location>
        <begin position="94"/>
        <end position="117"/>
    </location>
</feature>